<evidence type="ECO:0000256" key="4">
    <source>
        <dbReference type="ARBA" id="ARBA00022989"/>
    </source>
</evidence>
<dbReference type="InterPro" id="IPR036259">
    <property type="entry name" value="MFS_trans_sf"/>
</dbReference>
<feature type="transmembrane region" description="Helical" evidence="6">
    <location>
        <begin position="178"/>
        <end position="199"/>
    </location>
</feature>
<evidence type="ECO:0000256" key="1">
    <source>
        <dbReference type="ARBA" id="ARBA00004141"/>
    </source>
</evidence>
<evidence type="ECO:0000256" key="6">
    <source>
        <dbReference type="SAM" id="Phobius"/>
    </source>
</evidence>
<dbReference type="Pfam" id="PF07690">
    <property type="entry name" value="MFS_1"/>
    <property type="match status" value="1"/>
</dbReference>
<dbReference type="EMBL" id="WHUW01000007">
    <property type="protein sequence ID" value="KAF8443886.1"/>
    <property type="molecule type" value="Genomic_DNA"/>
</dbReference>
<feature type="transmembrane region" description="Helical" evidence="6">
    <location>
        <begin position="366"/>
        <end position="387"/>
    </location>
</feature>
<keyword evidence="3 6" id="KW-0812">Transmembrane</keyword>
<feature type="transmembrane region" description="Helical" evidence="6">
    <location>
        <begin position="24"/>
        <end position="47"/>
    </location>
</feature>
<evidence type="ECO:0000256" key="3">
    <source>
        <dbReference type="ARBA" id="ARBA00022692"/>
    </source>
</evidence>
<dbReference type="PANTHER" id="PTHR23502:SF132">
    <property type="entry name" value="POLYAMINE TRANSPORTER 2-RELATED"/>
    <property type="match status" value="1"/>
</dbReference>
<dbReference type="Proteomes" id="UP001194468">
    <property type="component" value="Unassembled WGS sequence"/>
</dbReference>
<proteinExistence type="predicted"/>
<dbReference type="InterPro" id="IPR011701">
    <property type="entry name" value="MFS"/>
</dbReference>
<dbReference type="AlphaFoldDB" id="A0AAD4BZ97"/>
<name>A0AAD4BZ97_BOLED</name>
<dbReference type="GO" id="GO:0042908">
    <property type="term" value="P:xenobiotic transport"/>
    <property type="evidence" value="ECO:0007669"/>
    <property type="project" value="UniProtKB-ARBA"/>
</dbReference>
<keyword evidence="4 6" id="KW-1133">Transmembrane helix</keyword>
<evidence type="ECO:0000256" key="2">
    <source>
        <dbReference type="ARBA" id="ARBA00022448"/>
    </source>
</evidence>
<dbReference type="GO" id="GO:0005886">
    <property type="term" value="C:plasma membrane"/>
    <property type="evidence" value="ECO:0007669"/>
    <property type="project" value="TreeGrafter"/>
</dbReference>
<protein>
    <submittedName>
        <fullName evidence="8">Major facilitator superfamily domain-containing protein</fullName>
    </submittedName>
</protein>
<dbReference type="GO" id="GO:0140115">
    <property type="term" value="P:export across plasma membrane"/>
    <property type="evidence" value="ECO:0007669"/>
    <property type="project" value="UniProtKB-ARBA"/>
</dbReference>
<keyword evidence="9" id="KW-1185">Reference proteome</keyword>
<reference evidence="8" key="1">
    <citation type="submission" date="2019-10" db="EMBL/GenBank/DDBJ databases">
        <authorList>
            <consortium name="DOE Joint Genome Institute"/>
            <person name="Kuo A."/>
            <person name="Miyauchi S."/>
            <person name="Kiss E."/>
            <person name="Drula E."/>
            <person name="Kohler A."/>
            <person name="Sanchez-Garcia M."/>
            <person name="Andreopoulos B."/>
            <person name="Barry K.W."/>
            <person name="Bonito G."/>
            <person name="Buee M."/>
            <person name="Carver A."/>
            <person name="Chen C."/>
            <person name="Cichocki N."/>
            <person name="Clum A."/>
            <person name="Culley D."/>
            <person name="Crous P.W."/>
            <person name="Fauchery L."/>
            <person name="Girlanda M."/>
            <person name="Hayes R."/>
            <person name="Keri Z."/>
            <person name="LaButti K."/>
            <person name="Lipzen A."/>
            <person name="Lombard V."/>
            <person name="Magnuson J."/>
            <person name="Maillard F."/>
            <person name="Morin E."/>
            <person name="Murat C."/>
            <person name="Nolan M."/>
            <person name="Ohm R."/>
            <person name="Pangilinan J."/>
            <person name="Pereira M."/>
            <person name="Perotto S."/>
            <person name="Peter M."/>
            <person name="Riley R."/>
            <person name="Sitrit Y."/>
            <person name="Stielow B."/>
            <person name="Szollosi G."/>
            <person name="Zifcakova L."/>
            <person name="Stursova M."/>
            <person name="Spatafora J.W."/>
            <person name="Tedersoo L."/>
            <person name="Vaario L.-M."/>
            <person name="Yamada A."/>
            <person name="Yan M."/>
            <person name="Wang P."/>
            <person name="Xu J."/>
            <person name="Bruns T."/>
            <person name="Baldrian P."/>
            <person name="Vilgalys R."/>
            <person name="Henrissat B."/>
            <person name="Grigoriev I.V."/>
            <person name="Hibbett D."/>
            <person name="Nagy L.G."/>
            <person name="Martin F.M."/>
        </authorList>
    </citation>
    <scope>NUCLEOTIDE SEQUENCE</scope>
    <source>
        <strain evidence="8">BED1</strain>
    </source>
</reference>
<feature type="transmembrane region" description="Helical" evidence="6">
    <location>
        <begin position="150"/>
        <end position="172"/>
    </location>
</feature>
<keyword evidence="2" id="KW-0813">Transport</keyword>
<evidence type="ECO:0000259" key="7">
    <source>
        <dbReference type="PROSITE" id="PS50850"/>
    </source>
</evidence>
<dbReference type="Gene3D" id="1.20.1250.20">
    <property type="entry name" value="MFS general substrate transporter like domains"/>
    <property type="match status" value="1"/>
</dbReference>
<feature type="transmembrane region" description="Helical" evidence="6">
    <location>
        <begin position="59"/>
        <end position="80"/>
    </location>
</feature>
<dbReference type="InterPro" id="IPR005829">
    <property type="entry name" value="Sugar_transporter_CS"/>
</dbReference>
<evidence type="ECO:0000256" key="5">
    <source>
        <dbReference type="ARBA" id="ARBA00023136"/>
    </source>
</evidence>
<keyword evidence="5 6" id="KW-0472">Membrane</keyword>
<comment type="caution">
    <text evidence="8">The sequence shown here is derived from an EMBL/GenBank/DDBJ whole genome shotgun (WGS) entry which is preliminary data.</text>
</comment>
<organism evidence="8 9">
    <name type="scientific">Boletus edulis BED1</name>
    <dbReference type="NCBI Taxonomy" id="1328754"/>
    <lineage>
        <taxon>Eukaryota</taxon>
        <taxon>Fungi</taxon>
        <taxon>Dikarya</taxon>
        <taxon>Basidiomycota</taxon>
        <taxon>Agaricomycotina</taxon>
        <taxon>Agaricomycetes</taxon>
        <taxon>Agaricomycetidae</taxon>
        <taxon>Boletales</taxon>
        <taxon>Boletineae</taxon>
        <taxon>Boletaceae</taxon>
        <taxon>Boletoideae</taxon>
        <taxon>Boletus</taxon>
    </lineage>
</organism>
<accession>A0AAD4BZ97</accession>
<feature type="transmembrane region" description="Helical" evidence="6">
    <location>
        <begin position="249"/>
        <end position="268"/>
    </location>
</feature>
<evidence type="ECO:0000313" key="8">
    <source>
        <dbReference type="EMBL" id="KAF8443886.1"/>
    </source>
</evidence>
<feature type="transmembrane region" description="Helical" evidence="6">
    <location>
        <begin position="399"/>
        <end position="422"/>
    </location>
</feature>
<dbReference type="PROSITE" id="PS50850">
    <property type="entry name" value="MFS"/>
    <property type="match status" value="1"/>
</dbReference>
<reference evidence="8" key="2">
    <citation type="journal article" date="2020" name="Nat. Commun.">
        <title>Large-scale genome sequencing of mycorrhizal fungi provides insights into the early evolution of symbiotic traits.</title>
        <authorList>
            <person name="Miyauchi S."/>
            <person name="Kiss E."/>
            <person name="Kuo A."/>
            <person name="Drula E."/>
            <person name="Kohler A."/>
            <person name="Sanchez-Garcia M."/>
            <person name="Morin E."/>
            <person name="Andreopoulos B."/>
            <person name="Barry K.W."/>
            <person name="Bonito G."/>
            <person name="Buee M."/>
            <person name="Carver A."/>
            <person name="Chen C."/>
            <person name="Cichocki N."/>
            <person name="Clum A."/>
            <person name="Culley D."/>
            <person name="Crous P.W."/>
            <person name="Fauchery L."/>
            <person name="Girlanda M."/>
            <person name="Hayes R.D."/>
            <person name="Keri Z."/>
            <person name="LaButti K."/>
            <person name="Lipzen A."/>
            <person name="Lombard V."/>
            <person name="Magnuson J."/>
            <person name="Maillard F."/>
            <person name="Murat C."/>
            <person name="Nolan M."/>
            <person name="Ohm R.A."/>
            <person name="Pangilinan J."/>
            <person name="Pereira M.F."/>
            <person name="Perotto S."/>
            <person name="Peter M."/>
            <person name="Pfister S."/>
            <person name="Riley R."/>
            <person name="Sitrit Y."/>
            <person name="Stielow J.B."/>
            <person name="Szollosi G."/>
            <person name="Zifcakova L."/>
            <person name="Stursova M."/>
            <person name="Spatafora J.W."/>
            <person name="Tedersoo L."/>
            <person name="Vaario L.M."/>
            <person name="Yamada A."/>
            <person name="Yan M."/>
            <person name="Wang P."/>
            <person name="Xu J."/>
            <person name="Bruns T."/>
            <person name="Baldrian P."/>
            <person name="Vilgalys R."/>
            <person name="Dunand C."/>
            <person name="Henrissat B."/>
            <person name="Grigoriev I.V."/>
            <person name="Hibbett D."/>
            <person name="Nagy L.G."/>
            <person name="Martin F.M."/>
        </authorList>
    </citation>
    <scope>NUCLEOTIDE SEQUENCE</scope>
    <source>
        <strain evidence="8">BED1</strain>
    </source>
</reference>
<feature type="transmembrane region" description="Helical" evidence="6">
    <location>
        <begin position="92"/>
        <end position="116"/>
    </location>
</feature>
<dbReference type="GO" id="GO:0022857">
    <property type="term" value="F:transmembrane transporter activity"/>
    <property type="evidence" value="ECO:0007669"/>
    <property type="project" value="InterPro"/>
</dbReference>
<feature type="transmembrane region" description="Helical" evidence="6">
    <location>
        <begin position="428"/>
        <end position="450"/>
    </location>
</feature>
<feature type="transmembrane region" description="Helical" evidence="6">
    <location>
        <begin position="288"/>
        <end position="306"/>
    </location>
</feature>
<feature type="transmembrane region" description="Helical" evidence="6">
    <location>
        <begin position="335"/>
        <end position="354"/>
    </location>
</feature>
<dbReference type="PANTHER" id="PTHR23502">
    <property type="entry name" value="MAJOR FACILITATOR SUPERFAMILY"/>
    <property type="match status" value="1"/>
</dbReference>
<dbReference type="PROSITE" id="PS00216">
    <property type="entry name" value="SUGAR_TRANSPORT_1"/>
    <property type="match status" value="1"/>
</dbReference>
<evidence type="ECO:0000313" key="9">
    <source>
        <dbReference type="Proteomes" id="UP001194468"/>
    </source>
</evidence>
<gene>
    <name evidence="8" type="ORF">L210DRAFT_3099739</name>
</gene>
<dbReference type="InterPro" id="IPR020846">
    <property type="entry name" value="MFS_dom"/>
</dbReference>
<sequence>MSSVPSYVLSGEHDPRQWSKWRRWAIAFVIWHSIAPVDLAVTFYSGIQQQIQDDFRTTQSIVTLGVGLYNFGATFGPLIASPLSEIYGRRPVYVTSMVGFTILSLCTALSPSVFILLGCRTLGGFIGSGVFSLYGGSLSDMFNPLERAPVVALFTIMLQGAPTFGPVPASLFGAFVPWRWLMGFIAVWAALLSGLLVLLPETEPSAIQKKFAKQHGMPVIPTRGSSKDMSNMWREALFTPITMLLQEPIVSWTTLYHAFVYGLLFLLLEAYPHVFAALYGMSRQETGLVFLAPWVGNLLGVLFYFVSLKPRLRARRNQILFESSGKRQISPEERLPGVVIGSLFTPIGMLWFALTARPDIPRLVPILSGIPVGIGMTLMQLSLLNYYIDLYPTRSASVVAANCAVRNLTATVFPSVAVPLYNALGIRGASLALAFVSCIGFPMALILLAYGKRLRVQSRWAVQDAVGVPGPVAPLLGQYVVQGYGGTVTSSRTS</sequence>
<comment type="subcellular location">
    <subcellularLocation>
        <location evidence="1">Membrane</location>
        <topology evidence="1">Multi-pass membrane protein</topology>
    </subcellularLocation>
</comment>
<dbReference type="SUPFAM" id="SSF103473">
    <property type="entry name" value="MFS general substrate transporter"/>
    <property type="match status" value="1"/>
</dbReference>
<feature type="domain" description="Major facilitator superfamily (MFS) profile" evidence="7">
    <location>
        <begin position="24"/>
        <end position="452"/>
    </location>
</feature>